<dbReference type="GO" id="GO:0050071">
    <property type="term" value="F:phosphatidylglycerol lysyltransferase activity"/>
    <property type="evidence" value="ECO:0007669"/>
    <property type="project" value="UniProtKB-EC"/>
</dbReference>
<proteinExistence type="inferred from homology"/>
<evidence type="ECO:0000256" key="4">
    <source>
        <dbReference type="ARBA" id="ARBA00021546"/>
    </source>
</evidence>
<comment type="catalytic activity">
    <reaction evidence="13 14">
        <text>L-lysyl-tRNA(Lys) + a 1,2-diacyl-sn-glycero-3-phospho-(1'-sn-glycerol) = a 1,2-diacyl-sn-glycero-3-phospho-1'-(3'-O-L-lysyl)-sn-glycerol + tRNA(Lys)</text>
        <dbReference type="Rhea" id="RHEA:10668"/>
        <dbReference type="Rhea" id="RHEA-COMP:9696"/>
        <dbReference type="Rhea" id="RHEA-COMP:9697"/>
        <dbReference type="ChEBI" id="CHEBI:64716"/>
        <dbReference type="ChEBI" id="CHEBI:75792"/>
        <dbReference type="ChEBI" id="CHEBI:78442"/>
        <dbReference type="ChEBI" id="CHEBI:78529"/>
        <dbReference type="EC" id="2.3.2.3"/>
    </reaction>
</comment>
<feature type="domain" description="Phosphatidylglycerol lysyltransferase C-terminal" evidence="15">
    <location>
        <begin position="554"/>
        <end position="841"/>
    </location>
</feature>
<feature type="transmembrane region" description="Helical" evidence="14">
    <location>
        <begin position="243"/>
        <end position="266"/>
    </location>
</feature>
<dbReference type="SUPFAM" id="SSF55729">
    <property type="entry name" value="Acyl-CoA N-acyltransferases (Nat)"/>
    <property type="match status" value="1"/>
</dbReference>
<feature type="transmembrane region" description="Helical" evidence="14">
    <location>
        <begin position="58"/>
        <end position="79"/>
    </location>
</feature>
<dbReference type="InterPro" id="IPR022791">
    <property type="entry name" value="L-PG_synthase/AglD"/>
</dbReference>
<keyword evidence="17" id="KW-1185">Reference proteome</keyword>
<dbReference type="Pfam" id="PF09924">
    <property type="entry name" value="LPG_synthase_C"/>
    <property type="match status" value="1"/>
</dbReference>
<name>A0A6I6EU73_9CLOT</name>
<keyword evidence="11 14" id="KW-0046">Antibiotic resistance</keyword>
<feature type="transmembrane region" description="Helical" evidence="14">
    <location>
        <begin position="464"/>
        <end position="492"/>
    </location>
</feature>
<feature type="transmembrane region" description="Helical" evidence="14">
    <location>
        <begin position="169"/>
        <end position="187"/>
    </location>
</feature>
<dbReference type="GO" id="GO:0046677">
    <property type="term" value="P:response to antibiotic"/>
    <property type="evidence" value="ECO:0007669"/>
    <property type="project" value="UniProtKB-KW"/>
</dbReference>
<feature type="transmembrane region" description="Helical" evidence="14">
    <location>
        <begin position="512"/>
        <end position="529"/>
    </location>
</feature>
<dbReference type="Pfam" id="PF03706">
    <property type="entry name" value="LPG_synthase_TM"/>
    <property type="match status" value="1"/>
</dbReference>
<dbReference type="AlphaFoldDB" id="A0A6I6EU73"/>
<dbReference type="NCBIfam" id="NF033480">
    <property type="entry name" value="bifunc_MprF"/>
    <property type="match status" value="1"/>
</dbReference>
<dbReference type="PANTHER" id="PTHR34697:SF2">
    <property type="entry name" value="PHOSPHATIDYLGLYCEROL LYSYLTRANSFERASE"/>
    <property type="match status" value="1"/>
</dbReference>
<evidence type="ECO:0000256" key="10">
    <source>
        <dbReference type="ARBA" id="ARBA00023136"/>
    </source>
</evidence>
<reference evidence="16 17" key="1">
    <citation type="submission" date="2019-12" db="EMBL/GenBank/DDBJ databases">
        <title>Genome sequenceing of Clostridium bovifaecis.</title>
        <authorList>
            <person name="Yao Y."/>
        </authorList>
    </citation>
    <scope>NUCLEOTIDE SEQUENCE [LARGE SCALE GENOMIC DNA]</scope>
    <source>
        <strain evidence="16 17">BXX</strain>
    </source>
</reference>
<dbReference type="GO" id="GO:0005886">
    <property type="term" value="C:plasma membrane"/>
    <property type="evidence" value="ECO:0007669"/>
    <property type="project" value="UniProtKB-SubCell"/>
</dbReference>
<comment type="subcellular location">
    <subcellularLocation>
        <location evidence="1 14">Cell membrane</location>
        <topology evidence="1 14">Multi-pass membrane protein</topology>
    </subcellularLocation>
</comment>
<dbReference type="GO" id="GO:0055091">
    <property type="term" value="P:phospholipid homeostasis"/>
    <property type="evidence" value="ECO:0007669"/>
    <property type="project" value="TreeGrafter"/>
</dbReference>
<dbReference type="InterPro" id="IPR024320">
    <property type="entry name" value="LPG_synthase_C"/>
</dbReference>
<evidence type="ECO:0000256" key="11">
    <source>
        <dbReference type="ARBA" id="ARBA00023251"/>
    </source>
</evidence>
<evidence type="ECO:0000256" key="3">
    <source>
        <dbReference type="ARBA" id="ARBA00012014"/>
    </source>
</evidence>
<evidence type="ECO:0000256" key="1">
    <source>
        <dbReference type="ARBA" id="ARBA00004651"/>
    </source>
</evidence>
<feature type="transmembrane region" description="Helical" evidence="14">
    <location>
        <begin position="341"/>
        <end position="367"/>
    </location>
</feature>
<feature type="transmembrane region" description="Helical" evidence="14">
    <location>
        <begin position="207"/>
        <end position="231"/>
    </location>
</feature>
<sequence>MFLKLKSYVIENKRNLLKTIIPIFATVIIFLEGGKELKNLNISMTVYLLHTMPKYKTFFIFVAGIMAVCGMIFYDYFIIRYFNYKLSLKKVWKISWISNTFNNFLGFAGLTGAGLRTLLYKREKISTNESIYISLMLTTSVITGLSFLAWGGIFNLINIRAILSTHRSLWLGIIGFALYLPVYFLMFKTKWLKKRFISEENLEEPKILRYKLALASIIEWGMAGTFLWFIGRNFTSNIGYAEALAVLTAASTAGIISLAPGGIGSFDMVCIFGLQSMGADPHESLAILVMYRLFYYIVPWFIGVILSLMQMKGAILEKLPQKSLSNWQKIWINNYNQISDFGVWALSILVFICGLVLLLSAAIPGIASRLGIVAKITSFAFMRFSHRMSIIIGLMLLVLSKGIKEHIKRAYSLTMALLIEGSIFTFAKGLDYEEALFLLTVAFLLWFTRKRYYRESAPIKRRTIFLMVFVTAFSIGAYAVLAGHISIGFLRIYKQSTDIKIFSRKEQFINNASYAFITAWLLLMIWFIIRTKRPFDKKISKEQLEKLSDFLKANEGTYLTHLLFLKDKNLYWAQNDKVLIAYANIRDKLIVLGDPIGEEGLFKDAIQEFQRFADCYALYPAFYQVSERYLTMYHENGYYFFKLGEQAVVDLTTFNLDGKKKKDLRLVRNRLEKENFKFQVMEPPFSAEFLEDLKSISDAWLGGRKEKGFSLGRFDEEYLQKSGIAVLMDESDTIIAFASLMPKYDNKTMSIDLMRFTQEAPNGTMDMLFLKLILWCQEQGYKYFNLGMAPLSNVGEAPFAHRQEKLARVVYKFGNYWYSFSGLRRYKEKFEPIWEPKFLAYPQFISLPTLLLDTTILISKSKK</sequence>
<dbReference type="PANTHER" id="PTHR34697">
    <property type="entry name" value="PHOSPHATIDYLGLYCEROL LYSYLTRANSFERASE"/>
    <property type="match status" value="1"/>
</dbReference>
<evidence type="ECO:0000256" key="5">
    <source>
        <dbReference type="ARBA" id="ARBA00022475"/>
    </source>
</evidence>
<dbReference type="InterPro" id="IPR051211">
    <property type="entry name" value="PG_lysyltransferase"/>
</dbReference>
<evidence type="ECO:0000256" key="12">
    <source>
        <dbReference type="ARBA" id="ARBA00031899"/>
    </source>
</evidence>
<evidence type="ECO:0000256" key="14">
    <source>
        <dbReference type="RuleBase" id="RU363042"/>
    </source>
</evidence>
<dbReference type="EC" id="2.3.2.3" evidence="3 14"/>
<evidence type="ECO:0000259" key="15">
    <source>
        <dbReference type="Pfam" id="PF09924"/>
    </source>
</evidence>
<keyword evidence="5" id="KW-1003">Cell membrane</keyword>
<keyword evidence="10 14" id="KW-0472">Membrane</keyword>
<feature type="transmembrane region" description="Helical" evidence="14">
    <location>
        <begin position="379"/>
        <end position="399"/>
    </location>
</feature>
<evidence type="ECO:0000256" key="6">
    <source>
        <dbReference type="ARBA" id="ARBA00022679"/>
    </source>
</evidence>
<feature type="transmembrane region" description="Helical" evidence="14">
    <location>
        <begin position="286"/>
        <end position="309"/>
    </location>
</feature>
<evidence type="ECO:0000313" key="16">
    <source>
        <dbReference type="EMBL" id="QGU95903.1"/>
    </source>
</evidence>
<evidence type="ECO:0000256" key="2">
    <source>
        <dbReference type="ARBA" id="ARBA00008627"/>
    </source>
</evidence>
<protein>
    <recommendedName>
        <fullName evidence="4 14">Phosphatidylglycerol lysyltransferase</fullName>
        <ecNumber evidence="3 14">2.3.2.3</ecNumber>
    </recommendedName>
    <alternativeName>
        <fullName evidence="12 14">Lysylphosphatidylglycerol synthase</fullName>
    </alternativeName>
</protein>
<evidence type="ECO:0000256" key="7">
    <source>
        <dbReference type="ARBA" id="ARBA00022692"/>
    </source>
</evidence>
<evidence type="ECO:0000313" key="17">
    <source>
        <dbReference type="Proteomes" id="UP000422764"/>
    </source>
</evidence>
<dbReference type="InterPro" id="IPR016181">
    <property type="entry name" value="Acyl_CoA_acyltransferase"/>
</dbReference>
<gene>
    <name evidence="14 16" type="primary">mprF</name>
    <name evidence="16" type="ORF">GOM49_13095</name>
</gene>
<keyword evidence="9 14" id="KW-0443">Lipid metabolism</keyword>
<dbReference type="EMBL" id="CP046522">
    <property type="protein sequence ID" value="QGU95903.1"/>
    <property type="molecule type" value="Genomic_DNA"/>
</dbReference>
<dbReference type="GO" id="GO:0006629">
    <property type="term" value="P:lipid metabolic process"/>
    <property type="evidence" value="ECO:0007669"/>
    <property type="project" value="UniProtKB-KW"/>
</dbReference>
<keyword evidence="6 14" id="KW-0808">Transferase</keyword>
<evidence type="ECO:0000256" key="8">
    <source>
        <dbReference type="ARBA" id="ARBA00022989"/>
    </source>
</evidence>
<accession>A0A6I6EU73</accession>
<evidence type="ECO:0000256" key="13">
    <source>
        <dbReference type="ARBA" id="ARBA00047540"/>
    </source>
</evidence>
<evidence type="ECO:0000256" key="9">
    <source>
        <dbReference type="ARBA" id="ARBA00023098"/>
    </source>
</evidence>
<dbReference type="Proteomes" id="UP000422764">
    <property type="component" value="Chromosome"/>
</dbReference>
<comment type="function">
    <text evidence="14">Catalyzes the transfer of a lysyl group from L-lysyl-tRNA(Lys) to membrane-bound phosphatidylglycerol (PG), which produces lysylphosphatidylglycerol (LPG), a major component of the bacterial membrane with a positive net charge. LPG synthesis contributes to bacterial virulence as it is involved in the resistance mechanism against cationic antimicrobial peptides (CAMP) produces by the host's immune system (defensins, cathelicidins) and by the competing microorganisms.</text>
</comment>
<keyword evidence="7 14" id="KW-0812">Transmembrane</keyword>
<keyword evidence="8 14" id="KW-1133">Transmembrane helix</keyword>
<feature type="transmembrane region" description="Helical" evidence="14">
    <location>
        <begin position="131"/>
        <end position="157"/>
    </location>
</feature>
<feature type="transmembrane region" description="Helical" evidence="14">
    <location>
        <begin position="16"/>
        <end position="34"/>
    </location>
</feature>
<organism evidence="16 17">
    <name type="scientific">Clostridium bovifaecis</name>
    <dbReference type="NCBI Taxonomy" id="2184719"/>
    <lineage>
        <taxon>Bacteria</taxon>
        <taxon>Bacillati</taxon>
        <taxon>Bacillota</taxon>
        <taxon>Clostridia</taxon>
        <taxon>Eubacteriales</taxon>
        <taxon>Clostridiaceae</taxon>
        <taxon>Clostridium</taxon>
    </lineage>
</organism>
<comment type="similarity">
    <text evidence="2 14">Belongs to the LPG synthase family.</text>
</comment>
<feature type="transmembrane region" description="Helical" evidence="14">
    <location>
        <begin position="100"/>
        <end position="119"/>
    </location>
</feature>